<sequence length="144" mass="14727">MQKPSLQNLLLAGLSASIALIGLYGAWGMDLGSLRRIGQGAFPVAMSVLLLILAAAVVFSRSDRPVHAPPKRTLLLVSGSMIAFALLLPIAGLIGAVIAATVICAAASSESRVIETIALSVFLAASFAALFVYGLGLTIPLGPE</sequence>
<organism evidence="3 4">
    <name type="scientific">Tropicimonas isoalkanivorans</name>
    <dbReference type="NCBI Taxonomy" id="441112"/>
    <lineage>
        <taxon>Bacteria</taxon>
        <taxon>Pseudomonadati</taxon>
        <taxon>Pseudomonadota</taxon>
        <taxon>Alphaproteobacteria</taxon>
        <taxon>Rhodobacterales</taxon>
        <taxon>Roseobacteraceae</taxon>
        <taxon>Tropicimonas</taxon>
    </lineage>
</organism>
<accession>A0A1I1MPN6</accession>
<keyword evidence="1" id="KW-0812">Transmembrane</keyword>
<protein>
    <submittedName>
        <fullName evidence="3">Tripartite tricarboxylate transporter TctB family protein</fullName>
    </submittedName>
</protein>
<feature type="transmembrane region" description="Helical" evidence="1">
    <location>
        <begin position="41"/>
        <end position="61"/>
    </location>
</feature>
<dbReference type="STRING" id="441112.SAMN04488094_110132"/>
<dbReference type="EMBL" id="FOLG01000010">
    <property type="protein sequence ID" value="SFC87095.1"/>
    <property type="molecule type" value="Genomic_DNA"/>
</dbReference>
<feature type="transmembrane region" description="Helical" evidence="1">
    <location>
        <begin position="117"/>
        <end position="139"/>
    </location>
</feature>
<feature type="transmembrane region" description="Helical" evidence="1">
    <location>
        <begin position="6"/>
        <end position="29"/>
    </location>
</feature>
<evidence type="ECO:0000259" key="2">
    <source>
        <dbReference type="Pfam" id="PF07331"/>
    </source>
</evidence>
<keyword evidence="1" id="KW-1133">Transmembrane helix</keyword>
<keyword evidence="1" id="KW-0472">Membrane</keyword>
<dbReference type="Proteomes" id="UP000198728">
    <property type="component" value="Unassembled WGS sequence"/>
</dbReference>
<reference evidence="3 4" key="1">
    <citation type="submission" date="2016-10" db="EMBL/GenBank/DDBJ databases">
        <authorList>
            <person name="de Groot N.N."/>
        </authorList>
    </citation>
    <scope>NUCLEOTIDE SEQUENCE [LARGE SCALE GENOMIC DNA]</scope>
    <source>
        <strain evidence="3 4">DSM 19548</strain>
    </source>
</reference>
<evidence type="ECO:0000256" key="1">
    <source>
        <dbReference type="SAM" id="Phobius"/>
    </source>
</evidence>
<keyword evidence="4" id="KW-1185">Reference proteome</keyword>
<gene>
    <name evidence="3" type="ORF">SAMN04488094_110132</name>
</gene>
<evidence type="ECO:0000313" key="3">
    <source>
        <dbReference type="EMBL" id="SFC87095.1"/>
    </source>
</evidence>
<evidence type="ECO:0000313" key="4">
    <source>
        <dbReference type="Proteomes" id="UP000198728"/>
    </source>
</evidence>
<feature type="domain" description="DUF1468" evidence="2">
    <location>
        <begin position="10"/>
        <end position="140"/>
    </location>
</feature>
<dbReference type="Pfam" id="PF07331">
    <property type="entry name" value="TctB"/>
    <property type="match status" value="1"/>
</dbReference>
<name>A0A1I1MPN6_9RHOB</name>
<dbReference type="InterPro" id="IPR009936">
    <property type="entry name" value="DUF1468"/>
</dbReference>
<proteinExistence type="predicted"/>
<feature type="transmembrane region" description="Helical" evidence="1">
    <location>
        <begin position="81"/>
        <end position="105"/>
    </location>
</feature>
<dbReference type="AlphaFoldDB" id="A0A1I1MPN6"/>